<keyword evidence="1" id="KW-0808">Transferase</keyword>
<keyword evidence="2" id="KW-1185">Reference proteome</keyword>
<accession>A0ABS0AUI1</accession>
<name>A0ABS0AUI1_9GAMM</name>
<keyword evidence="1" id="KW-0489">Methyltransferase</keyword>
<dbReference type="RefSeq" id="WP_194865812.1">
    <property type="nucleotide sequence ID" value="NZ_ARXX01000052.1"/>
</dbReference>
<reference evidence="1 2" key="1">
    <citation type="submission" date="2012-09" db="EMBL/GenBank/DDBJ databases">
        <title>Genome Sequence of alkane-degrading Bacterium Alcanivorax sp. 521-1.</title>
        <authorList>
            <person name="Lai Q."/>
            <person name="Shao Z."/>
        </authorList>
    </citation>
    <scope>NUCLEOTIDE SEQUENCE [LARGE SCALE GENOMIC DNA]</scope>
    <source>
        <strain evidence="1 2">521-1</strain>
    </source>
</reference>
<comment type="caution">
    <text evidence="1">The sequence shown here is derived from an EMBL/GenBank/DDBJ whole genome shotgun (WGS) entry which is preliminary data.</text>
</comment>
<evidence type="ECO:0000313" key="1">
    <source>
        <dbReference type="EMBL" id="MBF5057639.1"/>
    </source>
</evidence>
<dbReference type="EMBL" id="ARXX01000052">
    <property type="protein sequence ID" value="MBF5057639.1"/>
    <property type="molecule type" value="Genomic_DNA"/>
</dbReference>
<dbReference type="GO" id="GO:0032259">
    <property type="term" value="P:methylation"/>
    <property type="evidence" value="ECO:0007669"/>
    <property type="project" value="UniProtKB-KW"/>
</dbReference>
<dbReference type="Proteomes" id="UP000662703">
    <property type="component" value="Unassembled WGS sequence"/>
</dbReference>
<organism evidence="1 2">
    <name type="scientific">Alloalcanivorax profundimaris</name>
    <dbReference type="NCBI Taxonomy" id="2735259"/>
    <lineage>
        <taxon>Bacteria</taxon>
        <taxon>Pseudomonadati</taxon>
        <taxon>Pseudomonadota</taxon>
        <taxon>Gammaproteobacteria</taxon>
        <taxon>Oceanospirillales</taxon>
        <taxon>Alcanivoracaceae</taxon>
        <taxon>Alloalcanivorax</taxon>
    </lineage>
</organism>
<protein>
    <submittedName>
        <fullName evidence="1">Methyltransferase</fullName>
    </submittedName>
</protein>
<evidence type="ECO:0000313" key="2">
    <source>
        <dbReference type="Proteomes" id="UP000662703"/>
    </source>
</evidence>
<gene>
    <name evidence="1" type="ORF">Y5W_02933</name>
</gene>
<dbReference type="GO" id="GO:0008168">
    <property type="term" value="F:methyltransferase activity"/>
    <property type="evidence" value="ECO:0007669"/>
    <property type="project" value="UniProtKB-KW"/>
</dbReference>
<sequence>MNQDQIKALFDQQAEGYDAQWSKTAPIRECLHFLLGGLFADLPEYEVLLRAWMTMMASSAVSQEMIARMRHAYANDVGVLPPTEIASMISAGGFQRPVPFFQAGLLHAWCSRRADSGQRKN</sequence>
<proteinExistence type="predicted"/>